<dbReference type="RefSeq" id="WP_218092540.1">
    <property type="nucleotide sequence ID" value="NZ_CAJVAS010000010.1"/>
</dbReference>
<organism evidence="4 5">
    <name type="scientific">Paenibacillus solanacearum</name>
    <dbReference type="NCBI Taxonomy" id="2048548"/>
    <lineage>
        <taxon>Bacteria</taxon>
        <taxon>Bacillati</taxon>
        <taxon>Bacillota</taxon>
        <taxon>Bacilli</taxon>
        <taxon>Bacillales</taxon>
        <taxon>Paenibacillaceae</taxon>
        <taxon>Paenibacillus</taxon>
    </lineage>
</organism>
<evidence type="ECO:0000313" key="5">
    <source>
        <dbReference type="Proteomes" id="UP000693672"/>
    </source>
</evidence>
<evidence type="ECO:0000256" key="2">
    <source>
        <dbReference type="ARBA" id="ARBA00022722"/>
    </source>
</evidence>
<evidence type="ECO:0000256" key="1">
    <source>
        <dbReference type="ARBA" id="ARBA00022649"/>
    </source>
</evidence>
<keyword evidence="5" id="KW-1185">Reference proteome</keyword>
<comment type="caution">
    <text evidence="4">The sequence shown here is derived from an EMBL/GenBank/DDBJ whole genome shotgun (WGS) entry which is preliminary data.</text>
</comment>
<sequence length="144" mass="16305">MYYVNHEQIEIRLAQMPVLLEACRELQLRWTSSGPEALLLHLAQERLLHLAIEIVTDVGSLLIDAFMMRDASSYEDIIDILEGEGVFGEAVAAVLKDLVQLRRPLVQDYPVLRREGLHPLIARLPEAMQTFAEAVPAFISKEKL</sequence>
<evidence type="ECO:0000313" key="4">
    <source>
        <dbReference type="EMBL" id="CAG7625924.1"/>
    </source>
</evidence>
<dbReference type="GO" id="GO:0004540">
    <property type="term" value="F:RNA nuclease activity"/>
    <property type="evidence" value="ECO:0007669"/>
    <property type="project" value="InterPro"/>
</dbReference>
<reference evidence="4" key="1">
    <citation type="submission" date="2021-06" db="EMBL/GenBank/DDBJ databases">
        <authorList>
            <person name="Criscuolo A."/>
        </authorList>
    </citation>
    <scope>NUCLEOTIDE SEQUENCE</scope>
    <source>
        <strain evidence="4">CIP111600</strain>
    </source>
</reference>
<dbReference type="InterPro" id="IPR052379">
    <property type="entry name" value="Type_VII_TA_RNase"/>
</dbReference>
<dbReference type="AlphaFoldDB" id="A0A916NXE5"/>
<keyword evidence="2" id="KW-0540">Nuclease</keyword>
<proteinExistence type="predicted"/>
<keyword evidence="1" id="KW-1277">Toxin-antitoxin system</keyword>
<protein>
    <recommendedName>
        <fullName evidence="6">DUF86 domain-containing protein</fullName>
    </recommendedName>
</protein>
<evidence type="ECO:0000256" key="3">
    <source>
        <dbReference type="ARBA" id="ARBA00022801"/>
    </source>
</evidence>
<dbReference type="InterPro" id="IPR008201">
    <property type="entry name" value="HepT-like"/>
</dbReference>
<keyword evidence="3" id="KW-0378">Hydrolase</keyword>
<dbReference type="Proteomes" id="UP000693672">
    <property type="component" value="Unassembled WGS sequence"/>
</dbReference>
<dbReference type="Pfam" id="PF01934">
    <property type="entry name" value="HepT-like"/>
    <property type="match status" value="1"/>
</dbReference>
<dbReference type="GO" id="GO:0016787">
    <property type="term" value="F:hydrolase activity"/>
    <property type="evidence" value="ECO:0007669"/>
    <property type="project" value="UniProtKB-KW"/>
</dbReference>
<dbReference type="EMBL" id="CAJVAS010000010">
    <property type="protein sequence ID" value="CAG7625924.1"/>
    <property type="molecule type" value="Genomic_DNA"/>
</dbReference>
<evidence type="ECO:0008006" key="6">
    <source>
        <dbReference type="Google" id="ProtNLM"/>
    </source>
</evidence>
<dbReference type="PANTHER" id="PTHR33397">
    <property type="entry name" value="UPF0331 PROTEIN YUTE"/>
    <property type="match status" value="1"/>
</dbReference>
<name>A0A916NXE5_9BACL</name>
<dbReference type="GO" id="GO:0110001">
    <property type="term" value="C:toxin-antitoxin complex"/>
    <property type="evidence" value="ECO:0007669"/>
    <property type="project" value="InterPro"/>
</dbReference>
<dbReference type="PANTHER" id="PTHR33397:SF5">
    <property type="entry name" value="RNASE YUTE-RELATED"/>
    <property type="match status" value="1"/>
</dbReference>
<accession>A0A916NXE5</accession>
<gene>
    <name evidence="4" type="ORF">PAESOLCIP111_02777</name>
</gene>